<reference evidence="1" key="1">
    <citation type="submission" date="2018-05" db="EMBL/GenBank/DDBJ databases">
        <authorList>
            <person name="Lanie J.A."/>
            <person name="Ng W.-L."/>
            <person name="Kazmierczak K.M."/>
            <person name="Andrzejewski T.M."/>
            <person name="Davidsen T.M."/>
            <person name="Wayne K.J."/>
            <person name="Tettelin H."/>
            <person name="Glass J.I."/>
            <person name="Rusch D."/>
            <person name="Podicherti R."/>
            <person name="Tsui H.-C.T."/>
            <person name="Winkler M.E."/>
        </authorList>
    </citation>
    <scope>NUCLEOTIDE SEQUENCE</scope>
</reference>
<organism evidence="1">
    <name type="scientific">marine metagenome</name>
    <dbReference type="NCBI Taxonomy" id="408172"/>
    <lineage>
        <taxon>unclassified sequences</taxon>
        <taxon>metagenomes</taxon>
        <taxon>ecological metagenomes</taxon>
    </lineage>
</organism>
<dbReference type="EMBL" id="UINC01004361">
    <property type="protein sequence ID" value="SVA13767.1"/>
    <property type="molecule type" value="Genomic_DNA"/>
</dbReference>
<evidence type="ECO:0008006" key="2">
    <source>
        <dbReference type="Google" id="ProtNLM"/>
    </source>
</evidence>
<evidence type="ECO:0000313" key="1">
    <source>
        <dbReference type="EMBL" id="SVA13767.1"/>
    </source>
</evidence>
<gene>
    <name evidence="1" type="ORF">METZ01_LOCUS66621</name>
</gene>
<protein>
    <recommendedName>
        <fullName evidence="2">DUF4340 domain-containing protein</fullName>
    </recommendedName>
</protein>
<name>A0A381TG84_9ZZZZ</name>
<sequence length="181" mass="20847">MKILLGALALIIVLFFVSQSRQNRHLAQSTDVFSIVMDEVNRFDIQQDTLFISIQRRDTSWQIIGNDSLLIQMNRINDVENKILSVKRESMVSNNSKKWKTFNVEDSLGLKLAFYGYNDEKLGAAIFGRSSSDWQRCYVRMVDESEVYMTNENVLNRLQTRPTFWGSKPAPPSMPAELDSL</sequence>
<proteinExistence type="predicted"/>
<dbReference type="AlphaFoldDB" id="A0A381TG84"/>
<accession>A0A381TG84</accession>